<evidence type="ECO:0000313" key="2">
    <source>
        <dbReference type="Proteomes" id="UP000234681"/>
    </source>
</evidence>
<dbReference type="AlphaFoldDB" id="A6HQK7"/>
<evidence type="ECO:0000313" key="1">
    <source>
        <dbReference type="EMBL" id="EDL80308.1"/>
    </source>
</evidence>
<organism evidence="1 2">
    <name type="scientific">Rattus norvegicus</name>
    <name type="common">Rat</name>
    <dbReference type="NCBI Taxonomy" id="10116"/>
    <lineage>
        <taxon>Eukaryota</taxon>
        <taxon>Metazoa</taxon>
        <taxon>Chordata</taxon>
        <taxon>Craniata</taxon>
        <taxon>Vertebrata</taxon>
        <taxon>Euteleostomi</taxon>
        <taxon>Mammalia</taxon>
        <taxon>Eutheria</taxon>
        <taxon>Euarchontoglires</taxon>
        <taxon>Glires</taxon>
        <taxon>Rodentia</taxon>
        <taxon>Myomorpha</taxon>
        <taxon>Muroidea</taxon>
        <taxon>Muridae</taxon>
        <taxon>Murinae</taxon>
        <taxon>Rattus</taxon>
    </lineage>
</organism>
<gene>
    <name evidence="1" type="ORF">rCG_27096</name>
</gene>
<dbReference type="Proteomes" id="UP000234681">
    <property type="component" value="Chromosome 3"/>
</dbReference>
<name>A6HQK7_RAT</name>
<protein>
    <submittedName>
        <fullName evidence="1">RCG27096</fullName>
    </submittedName>
</protein>
<proteinExistence type="predicted"/>
<reference evidence="2" key="1">
    <citation type="submission" date="2005-09" db="EMBL/GenBank/DDBJ databases">
        <authorList>
            <person name="Mural R.J."/>
            <person name="Li P.W."/>
            <person name="Adams M.D."/>
            <person name="Amanatides P.G."/>
            <person name="Baden-Tillson H."/>
            <person name="Barnstead M."/>
            <person name="Chin S.H."/>
            <person name="Dew I."/>
            <person name="Evans C.A."/>
            <person name="Ferriera S."/>
            <person name="Flanigan M."/>
            <person name="Fosler C."/>
            <person name="Glodek A."/>
            <person name="Gu Z."/>
            <person name="Holt R.A."/>
            <person name="Jennings D."/>
            <person name="Kraft C.L."/>
            <person name="Lu F."/>
            <person name="Nguyen T."/>
            <person name="Nusskern D.R."/>
            <person name="Pfannkoch C.M."/>
            <person name="Sitter C."/>
            <person name="Sutton G.G."/>
            <person name="Venter J.C."/>
            <person name="Wang Z."/>
            <person name="Woodage T."/>
            <person name="Zheng X.H."/>
            <person name="Zhong F."/>
        </authorList>
    </citation>
    <scope>NUCLEOTIDE SEQUENCE [LARGE SCALE GENOMIC DNA]</scope>
    <source>
        <strain>BN</strain>
        <strain evidence="2">Sprague-Dawley</strain>
    </source>
</reference>
<sequence>MKLIQVITQYRSLSIYIISLVIPGYN</sequence>
<dbReference type="EMBL" id="CH473949">
    <property type="protein sequence ID" value="EDL80308.1"/>
    <property type="molecule type" value="Genomic_DNA"/>
</dbReference>
<accession>A6HQK7</accession>